<dbReference type="EMBL" id="DF238815">
    <property type="protein sequence ID" value="GAC98032.1"/>
    <property type="molecule type" value="Genomic_DNA"/>
</dbReference>
<sequence length="568" mass="58601">MSTSSNATNATATVNAPSTPSLSTNTTAQLNQTWIGPAGLVSAGSVSRNASAESLTTLLTFGPLSSCISLPDLSASPLPSNARQSGSAQQQALQEWFDALPMQRSCTPFSWKFVPDYTHHLDAMVTFQGQLEQMFPPLNGTMGGAGAGPTLTNQTTTQSDSNGSFFSSAPTSVAFSSNPTTGSTLPQGLPLWIGVTLGCVTIVHLLAFVLHVCSDLDALFPTLAAKFRTSPTPNSVLPSHAPATNQSSATLVDQPQDEQASEPPKYTEPAPASSTQGASDLQATPALIRVSRKLKRVIVPLLLLSALGMVGVAVVLNAKFAVGPVGSFSGSGDGRQVDGSGWSASSLAGDVSSAAVPLSTSSSARSTSRTREGSAGTTSNATVSTSSDDQAESRPVSPAATATPSMTTLVRRQTDFFPVASSSIATSSEVAPIALPTTPSTFASPTPTSSSTSSSAPNASLFPPITSSTPYPSSSSTSAAQPTPSSSTASAAAASTSSTAPSPFVLHRGDSTHRLWWIVILDLLLWFIQRRRIRSQTGLDKARSMVIDQLSAIHRARQLEGKMDLAKA</sequence>
<proteinExistence type="predicted"/>
<keyword evidence="2" id="KW-0812">Transmembrane</keyword>
<dbReference type="GeneID" id="24110898"/>
<evidence type="ECO:0000313" key="4">
    <source>
        <dbReference type="Proteomes" id="UP000014071"/>
    </source>
</evidence>
<dbReference type="Proteomes" id="UP000014071">
    <property type="component" value="Unassembled WGS sequence"/>
</dbReference>
<feature type="region of interest" description="Disordered" evidence="1">
    <location>
        <begin position="438"/>
        <end position="494"/>
    </location>
</feature>
<protein>
    <submittedName>
        <fullName evidence="3">RSC complex protein</fullName>
    </submittedName>
</protein>
<feature type="compositionally biased region" description="Low complexity" evidence="1">
    <location>
        <begin position="393"/>
        <end position="407"/>
    </location>
</feature>
<feature type="compositionally biased region" description="Polar residues" evidence="1">
    <location>
        <begin position="231"/>
        <end position="253"/>
    </location>
</feature>
<feature type="region of interest" description="Disordered" evidence="1">
    <location>
        <begin position="354"/>
        <end position="407"/>
    </location>
</feature>
<feature type="region of interest" description="Disordered" evidence="1">
    <location>
        <begin position="231"/>
        <end position="279"/>
    </location>
</feature>
<feature type="compositionally biased region" description="Low complexity" evidence="1">
    <location>
        <begin position="1"/>
        <end position="21"/>
    </location>
</feature>
<reference evidence="4" key="1">
    <citation type="journal article" date="2013" name="Genome Announc.">
        <title>Draft genome sequence of the basidiomycetous yeast-like fungus Pseudozyma hubeiensis SY62, which produces an abundant amount of the biosurfactant mannosylerythritol lipids.</title>
        <authorList>
            <person name="Konishi M."/>
            <person name="Hatada Y."/>
            <person name="Horiuchi J."/>
        </authorList>
    </citation>
    <scope>NUCLEOTIDE SEQUENCE [LARGE SCALE GENOMIC DNA]</scope>
    <source>
        <strain evidence="4">SY62</strain>
    </source>
</reference>
<keyword evidence="4" id="KW-1185">Reference proteome</keyword>
<dbReference type="eggNOG" id="ENOG502TBT3">
    <property type="taxonomic scope" value="Eukaryota"/>
</dbReference>
<evidence type="ECO:0000256" key="2">
    <source>
        <dbReference type="SAM" id="Phobius"/>
    </source>
</evidence>
<dbReference type="STRING" id="1305764.R9P9V1"/>
<dbReference type="OrthoDB" id="2556464at2759"/>
<organism evidence="3 4">
    <name type="scientific">Pseudozyma hubeiensis (strain SY62)</name>
    <name type="common">Yeast</name>
    <dbReference type="NCBI Taxonomy" id="1305764"/>
    <lineage>
        <taxon>Eukaryota</taxon>
        <taxon>Fungi</taxon>
        <taxon>Dikarya</taxon>
        <taxon>Basidiomycota</taxon>
        <taxon>Ustilaginomycotina</taxon>
        <taxon>Ustilaginomycetes</taxon>
        <taxon>Ustilaginales</taxon>
        <taxon>Ustilaginaceae</taxon>
        <taxon>Pseudozyma</taxon>
    </lineage>
</organism>
<accession>R9P9V1</accession>
<name>R9P9V1_PSEHS</name>
<dbReference type="AlphaFoldDB" id="R9P9V1"/>
<keyword evidence="2" id="KW-1133">Transmembrane helix</keyword>
<evidence type="ECO:0000313" key="3">
    <source>
        <dbReference type="EMBL" id="GAC98032.1"/>
    </source>
</evidence>
<keyword evidence="2" id="KW-0472">Membrane</keyword>
<evidence type="ECO:0000256" key="1">
    <source>
        <dbReference type="SAM" id="MobiDB-lite"/>
    </source>
</evidence>
<gene>
    <name evidence="3" type="ORF">PHSY_005620</name>
</gene>
<feature type="region of interest" description="Disordered" evidence="1">
    <location>
        <begin position="1"/>
        <end position="25"/>
    </location>
</feature>
<feature type="transmembrane region" description="Helical" evidence="2">
    <location>
        <begin position="189"/>
        <end position="210"/>
    </location>
</feature>
<feature type="transmembrane region" description="Helical" evidence="2">
    <location>
        <begin position="297"/>
        <end position="316"/>
    </location>
</feature>
<feature type="compositionally biased region" description="Low complexity" evidence="1">
    <location>
        <begin position="354"/>
        <end position="379"/>
    </location>
</feature>
<dbReference type="HOGENOM" id="CLU_543996_0_0_1"/>
<dbReference type="RefSeq" id="XP_012191619.1">
    <property type="nucleotide sequence ID" value="XM_012336229.1"/>
</dbReference>